<dbReference type="InterPro" id="IPR038377">
    <property type="entry name" value="Na/Glc_symporter_sf"/>
</dbReference>
<keyword evidence="3 7" id="KW-0812">Transmembrane</keyword>
<evidence type="ECO:0000256" key="1">
    <source>
        <dbReference type="ARBA" id="ARBA00004141"/>
    </source>
</evidence>
<dbReference type="PANTHER" id="PTHR11819:SF195">
    <property type="entry name" value="SODIUM_GLUCOSE COTRANSPORTER 4"/>
    <property type="match status" value="1"/>
</dbReference>
<evidence type="ECO:0000256" key="2">
    <source>
        <dbReference type="ARBA" id="ARBA00006434"/>
    </source>
</evidence>
<sequence>MATSQNALEEADYAMIAIYFVLVLAVGLWAIYLLIALGWVFVPVYVASGAFTMPEYLKKRFGGVRLRVYLSVQSLFVYVLTRITAEMYSGAIFINQMLGWNMYACVAVILAVTALYTIAGGLAAVIYTDTLQTVILLLGATVLFVITRFGPGMRSKSTA</sequence>
<reference evidence="9" key="1">
    <citation type="submission" date="2025-08" db="UniProtKB">
        <authorList>
            <consortium name="RefSeq"/>
        </authorList>
    </citation>
    <scope>IDENTIFICATION</scope>
</reference>
<feature type="transmembrane region" description="Helical" evidence="7">
    <location>
        <begin position="66"/>
        <end position="85"/>
    </location>
</feature>
<comment type="subcellular location">
    <subcellularLocation>
        <location evidence="1">Membrane</location>
        <topology evidence="1">Multi-pass membrane protein</topology>
    </subcellularLocation>
</comment>
<gene>
    <name evidence="9" type="primary">LOC101853818</name>
</gene>
<evidence type="ECO:0000256" key="3">
    <source>
        <dbReference type="ARBA" id="ARBA00022692"/>
    </source>
</evidence>
<dbReference type="PANTHER" id="PTHR11819">
    <property type="entry name" value="SOLUTE CARRIER FAMILY 5"/>
    <property type="match status" value="1"/>
</dbReference>
<dbReference type="Pfam" id="PF00474">
    <property type="entry name" value="SSF"/>
    <property type="match status" value="1"/>
</dbReference>
<dbReference type="PROSITE" id="PS50283">
    <property type="entry name" value="NA_SOLUT_SYMP_3"/>
    <property type="match status" value="1"/>
</dbReference>
<dbReference type="GeneID" id="101853818"/>
<keyword evidence="8" id="KW-1185">Reference proteome</keyword>
<feature type="transmembrane region" description="Helical" evidence="7">
    <location>
        <begin position="16"/>
        <end position="46"/>
    </location>
</feature>
<keyword evidence="4 7" id="KW-1133">Transmembrane helix</keyword>
<evidence type="ECO:0000256" key="5">
    <source>
        <dbReference type="ARBA" id="ARBA00023136"/>
    </source>
</evidence>
<comment type="similarity">
    <text evidence="2 6">Belongs to the sodium:solute symporter (SSF) (TC 2.A.21) family.</text>
</comment>
<dbReference type="Gene3D" id="1.20.1730.10">
    <property type="entry name" value="Sodium/glucose cotransporter"/>
    <property type="match status" value="1"/>
</dbReference>
<dbReference type="RefSeq" id="XP_005107886.1">
    <property type="nucleotide sequence ID" value="XM_005107829.1"/>
</dbReference>
<feature type="transmembrane region" description="Helical" evidence="7">
    <location>
        <begin position="97"/>
        <end position="118"/>
    </location>
</feature>
<keyword evidence="5 7" id="KW-0472">Membrane</keyword>
<evidence type="ECO:0000256" key="7">
    <source>
        <dbReference type="SAM" id="Phobius"/>
    </source>
</evidence>
<name>A0ABM0K3G9_APLCA</name>
<dbReference type="InterPro" id="IPR001734">
    <property type="entry name" value="Na/solute_symporter"/>
</dbReference>
<protein>
    <submittedName>
        <fullName evidence="9">Sodium/glucose cotransporter 4-like</fullName>
    </submittedName>
</protein>
<evidence type="ECO:0000256" key="6">
    <source>
        <dbReference type="RuleBase" id="RU362091"/>
    </source>
</evidence>
<evidence type="ECO:0000313" key="9">
    <source>
        <dbReference type="RefSeq" id="XP_005107886.1"/>
    </source>
</evidence>
<evidence type="ECO:0000256" key="4">
    <source>
        <dbReference type="ARBA" id="ARBA00022989"/>
    </source>
</evidence>
<feature type="transmembrane region" description="Helical" evidence="7">
    <location>
        <begin position="124"/>
        <end position="146"/>
    </location>
</feature>
<dbReference type="Proteomes" id="UP000694888">
    <property type="component" value="Unplaced"/>
</dbReference>
<proteinExistence type="inferred from homology"/>
<accession>A0ABM0K3G9</accession>
<organism evidence="8 9">
    <name type="scientific">Aplysia californica</name>
    <name type="common">California sea hare</name>
    <dbReference type="NCBI Taxonomy" id="6500"/>
    <lineage>
        <taxon>Eukaryota</taxon>
        <taxon>Metazoa</taxon>
        <taxon>Spiralia</taxon>
        <taxon>Lophotrochozoa</taxon>
        <taxon>Mollusca</taxon>
        <taxon>Gastropoda</taxon>
        <taxon>Heterobranchia</taxon>
        <taxon>Euthyneura</taxon>
        <taxon>Tectipleura</taxon>
        <taxon>Aplysiida</taxon>
        <taxon>Aplysioidea</taxon>
        <taxon>Aplysiidae</taxon>
        <taxon>Aplysia</taxon>
    </lineage>
</organism>
<evidence type="ECO:0000313" key="8">
    <source>
        <dbReference type="Proteomes" id="UP000694888"/>
    </source>
</evidence>